<dbReference type="EMBL" id="STFF01000004">
    <property type="protein sequence ID" value="THU38505.1"/>
    <property type="molecule type" value="Genomic_DNA"/>
</dbReference>
<dbReference type="PANTHER" id="PTHR47197:SF3">
    <property type="entry name" value="DIHYDRO-HEME D1 DEHYDROGENASE"/>
    <property type="match status" value="1"/>
</dbReference>
<accession>A0A4S8HT73</accession>
<keyword evidence="2" id="KW-1185">Reference proteome</keyword>
<dbReference type="NCBIfam" id="TIGR02276">
    <property type="entry name" value="beta_rpt_yvtn"/>
    <property type="match status" value="3"/>
</dbReference>
<proteinExistence type="predicted"/>
<gene>
    <name evidence="1" type="ORF">FAM09_15175</name>
</gene>
<dbReference type="InterPro" id="IPR015943">
    <property type="entry name" value="WD40/YVTN_repeat-like_dom_sf"/>
</dbReference>
<protein>
    <submittedName>
        <fullName evidence="1">YncE family protein</fullName>
    </submittedName>
</protein>
<dbReference type="InterPro" id="IPR011964">
    <property type="entry name" value="YVTN_b-propeller_repeat"/>
</dbReference>
<dbReference type="InterPro" id="IPR051200">
    <property type="entry name" value="Host-pathogen_enzymatic-act"/>
</dbReference>
<dbReference type="Gene3D" id="2.130.10.10">
    <property type="entry name" value="YVTN repeat-like/Quinoprotein amine dehydrogenase"/>
    <property type="match status" value="2"/>
</dbReference>
<evidence type="ECO:0000313" key="1">
    <source>
        <dbReference type="EMBL" id="THU38505.1"/>
    </source>
</evidence>
<dbReference type="PANTHER" id="PTHR47197">
    <property type="entry name" value="PROTEIN NIRF"/>
    <property type="match status" value="1"/>
</dbReference>
<reference evidence="1 2" key="1">
    <citation type="submission" date="2019-04" db="EMBL/GenBank/DDBJ databases">
        <title>Niastella caeni sp. nov., isolated from activated sludge.</title>
        <authorList>
            <person name="Sheng M."/>
        </authorList>
    </citation>
    <scope>NUCLEOTIDE SEQUENCE [LARGE SCALE GENOMIC DNA]</scope>
    <source>
        <strain evidence="1 2">HX-2-15</strain>
    </source>
</reference>
<evidence type="ECO:0000313" key="2">
    <source>
        <dbReference type="Proteomes" id="UP000306918"/>
    </source>
</evidence>
<comment type="caution">
    <text evidence="1">The sequence shown here is derived from an EMBL/GenBank/DDBJ whole genome shotgun (WGS) entry which is preliminary data.</text>
</comment>
<name>A0A4S8HT73_9BACT</name>
<organism evidence="1 2">
    <name type="scientific">Niastella caeni</name>
    <dbReference type="NCBI Taxonomy" id="2569763"/>
    <lineage>
        <taxon>Bacteria</taxon>
        <taxon>Pseudomonadati</taxon>
        <taxon>Bacteroidota</taxon>
        <taxon>Chitinophagia</taxon>
        <taxon>Chitinophagales</taxon>
        <taxon>Chitinophagaceae</taxon>
        <taxon>Niastella</taxon>
    </lineage>
</organism>
<sequence length="348" mass="36925">MGIAIVLTVPACRKHKMDGMKMEEKNINYPAAYIVNGETNTLSVINLNSNTVTDTIELMSSGAGMPMWPHHVYHHTAGDMHHLAIGVPGMDLSEGHSGGMAGMKGKVLVVDGVKGTVLKELEVPAMNHNAVYSPDGNEIWTSQMGMNGKVLVYDAKTFTLKKTIAVGMEPAEVTFSADGSKAYVANGGDNTVSVIDPATKTVITTIAVDADPVGAWVGYDGKMYVDNEEGESISVVDVATNTVVQTIPLGFMPGSAAHNQVKKELWVTDPDNGKVHYWTWNTVGNQWSHSGSFNTGAGAHAVAFTGDGNTAYVTNQLAASVSVINVTDHSKIKDISVGKKPNGIVIKQ</sequence>
<dbReference type="Proteomes" id="UP000306918">
    <property type="component" value="Unassembled WGS sequence"/>
</dbReference>
<dbReference type="OrthoDB" id="9803927at2"/>
<dbReference type="InterPro" id="IPR011048">
    <property type="entry name" value="Haem_d1_sf"/>
</dbReference>
<dbReference type="AlphaFoldDB" id="A0A4S8HT73"/>
<dbReference type="SUPFAM" id="SSF51004">
    <property type="entry name" value="C-terminal (heme d1) domain of cytochrome cd1-nitrite reductase"/>
    <property type="match status" value="1"/>
</dbReference>